<dbReference type="EMBL" id="FMUS01000018">
    <property type="protein sequence ID" value="SCY84417.1"/>
    <property type="molecule type" value="Genomic_DNA"/>
</dbReference>
<name>A0A1G5J859_9FIRM</name>
<reference evidence="2 3" key="1">
    <citation type="submission" date="2016-10" db="EMBL/GenBank/DDBJ databases">
        <authorList>
            <person name="de Groot N.N."/>
        </authorList>
    </citation>
    <scope>NUCLEOTIDE SEQUENCE [LARGE SCALE GENOMIC DNA]</scope>
    <source>
        <strain evidence="2 3">DSM 18978</strain>
    </source>
</reference>
<accession>A0A1G5J859</accession>
<protein>
    <recommendedName>
        <fullName evidence="4">TadE-like protein</fullName>
    </recommendedName>
</protein>
<keyword evidence="1" id="KW-1133">Transmembrane helix</keyword>
<keyword evidence="1" id="KW-0812">Transmembrane</keyword>
<organism evidence="2 3">
    <name type="scientific">Alkaliphilus peptidifermentans DSM 18978</name>
    <dbReference type="NCBI Taxonomy" id="1120976"/>
    <lineage>
        <taxon>Bacteria</taxon>
        <taxon>Bacillati</taxon>
        <taxon>Bacillota</taxon>
        <taxon>Clostridia</taxon>
        <taxon>Peptostreptococcales</taxon>
        <taxon>Natronincolaceae</taxon>
        <taxon>Alkaliphilus</taxon>
    </lineage>
</organism>
<dbReference type="RefSeq" id="WP_091544372.1">
    <property type="nucleotide sequence ID" value="NZ_FMUS01000018.1"/>
</dbReference>
<dbReference type="Gene3D" id="3.40.1350.110">
    <property type="match status" value="1"/>
</dbReference>
<gene>
    <name evidence="2" type="ORF">SAMN03080606_02701</name>
</gene>
<evidence type="ECO:0000313" key="3">
    <source>
        <dbReference type="Proteomes" id="UP000198636"/>
    </source>
</evidence>
<evidence type="ECO:0008006" key="4">
    <source>
        <dbReference type="Google" id="ProtNLM"/>
    </source>
</evidence>
<proteinExistence type="predicted"/>
<keyword evidence="1" id="KW-0472">Membrane</keyword>
<dbReference type="AlphaFoldDB" id="A0A1G5J859"/>
<keyword evidence="3" id="KW-1185">Reference proteome</keyword>
<evidence type="ECO:0000313" key="2">
    <source>
        <dbReference type="EMBL" id="SCY84417.1"/>
    </source>
</evidence>
<sequence length="395" mass="45490">MSWRDLRKKGSITVEAAIVLPFFISIILTIGFISRTLYLHELIQHGITETANEVASIGYIYHKSGIRDLQKDLEDGLAEKSEPIKEHINTVRQSYDNITETQKSIVNIIQGTQISANDTVEQLKEGSLHNPIEELNSLIGLVGEVIWNKGKTDLERLLIQQLINKHLITNKQNDINKRLIALGVIDGWKGLDFQRSTFFNRNDEINIIVTYKINTFPLRIIKEIPIMQRVTVRAWMGGGKLISSEAENSISYESNIPQDLVDEVIEAGFDIWSLPVLERGRAIKEILNRNLDQQFPIIDHFENRTVESIRSHDTRLISNTDRGLFYQITSDIRRLDDFTERTYKGITIKPEDYDNKLLTIVIPDIDLSDEQIKSLRDAKYYGLERNITIRIFIMK</sequence>
<dbReference type="Proteomes" id="UP000198636">
    <property type="component" value="Unassembled WGS sequence"/>
</dbReference>
<evidence type="ECO:0000256" key="1">
    <source>
        <dbReference type="SAM" id="Phobius"/>
    </source>
</evidence>
<dbReference type="STRING" id="1120976.SAMN03080606_02701"/>
<feature type="transmembrane region" description="Helical" evidence="1">
    <location>
        <begin position="12"/>
        <end position="33"/>
    </location>
</feature>
<dbReference type="OrthoDB" id="1737609at2"/>